<evidence type="ECO:0000313" key="3">
    <source>
        <dbReference type="Proteomes" id="UP000825933"/>
    </source>
</evidence>
<sequence length="66" mass="7857">MTDQHKHCPMCQKPIPLSEKFCSPKCEQIYNENQRKVAKSRRVLYIIFAVFIIIWLFFTLKGRIGL</sequence>
<dbReference type="EMBL" id="JAIOUQ010000003">
    <property type="protein sequence ID" value="MBZ2165348.1"/>
    <property type="molecule type" value="Genomic_DNA"/>
</dbReference>
<proteinExistence type="predicted"/>
<feature type="transmembrane region" description="Helical" evidence="1">
    <location>
        <begin position="43"/>
        <end position="60"/>
    </location>
</feature>
<dbReference type="Proteomes" id="UP000825933">
    <property type="component" value="Unassembled WGS sequence"/>
</dbReference>
<dbReference type="InterPro" id="IPR019216">
    <property type="entry name" value="DUF2116_treble_clef"/>
</dbReference>
<evidence type="ECO:0000313" key="2">
    <source>
        <dbReference type="EMBL" id="MBZ2165348.1"/>
    </source>
</evidence>
<dbReference type="RefSeq" id="WP_048189835.1">
    <property type="nucleotide sequence ID" value="NZ_JAIOUQ010000003.1"/>
</dbReference>
<evidence type="ECO:0000256" key="1">
    <source>
        <dbReference type="SAM" id="Phobius"/>
    </source>
</evidence>
<protein>
    <submittedName>
        <fullName evidence="2">DUF2116 family Zn-ribbon domain-containing protein</fullName>
    </submittedName>
</protein>
<accession>A0A8T5UNF0</accession>
<keyword evidence="1" id="KW-1133">Transmembrane helix</keyword>
<gene>
    <name evidence="2" type="ORF">K8N75_04755</name>
</gene>
<comment type="caution">
    <text evidence="2">The sequence shown here is derived from an EMBL/GenBank/DDBJ whole genome shotgun (WGS) entry which is preliminary data.</text>
</comment>
<reference evidence="3" key="1">
    <citation type="journal article" date="2022" name="Microbiol. Resour. Announc.">
        <title>Draft Genome Sequence of a Methanogenic Archaeon from West Spitsbergen Permafrost.</title>
        <authorList>
            <person name="Trubitsyn V."/>
            <person name="Rivkina E."/>
            <person name="Shcherbakova V."/>
        </authorList>
    </citation>
    <scope>NUCLEOTIDE SEQUENCE [LARGE SCALE GENOMIC DNA]</scope>
    <source>
        <strain evidence="3">VT</strain>
    </source>
</reference>
<dbReference type="PIRSF" id="PIRSF004990">
    <property type="entry name" value="UCP004990"/>
    <property type="match status" value="1"/>
</dbReference>
<dbReference type="Pfam" id="PF09889">
    <property type="entry name" value="DUF2116"/>
    <property type="match status" value="1"/>
</dbReference>
<name>A0A8T5UNF0_9EURY</name>
<dbReference type="AlphaFoldDB" id="A0A8T5UNF0"/>
<organism evidence="2 3">
    <name type="scientific">Methanobacterium spitsbergense</name>
    <dbReference type="NCBI Taxonomy" id="2874285"/>
    <lineage>
        <taxon>Archaea</taxon>
        <taxon>Methanobacteriati</taxon>
        <taxon>Methanobacteriota</taxon>
        <taxon>Methanomada group</taxon>
        <taxon>Methanobacteria</taxon>
        <taxon>Methanobacteriales</taxon>
        <taxon>Methanobacteriaceae</taxon>
        <taxon>Methanobacterium</taxon>
    </lineage>
</organism>
<keyword evidence="1" id="KW-0472">Membrane</keyword>
<keyword evidence="3" id="KW-1185">Reference proteome</keyword>
<keyword evidence="1" id="KW-0812">Transmembrane</keyword>